<dbReference type="Proteomes" id="UP000601108">
    <property type="component" value="Unassembled WGS sequence"/>
</dbReference>
<reference evidence="1 2" key="1">
    <citation type="journal article" date="2014" name="Int. J. Syst. Evol. Microbiol.">
        <title>Complete genome sequence of Corynebacterium casei LMG S-19264T (=DSM 44701T), isolated from a smear-ripened cheese.</title>
        <authorList>
            <consortium name="US DOE Joint Genome Institute (JGI-PGF)"/>
            <person name="Walter F."/>
            <person name="Albersmeier A."/>
            <person name="Kalinowski J."/>
            <person name="Ruckert C."/>
        </authorList>
    </citation>
    <scope>NUCLEOTIDE SEQUENCE [LARGE SCALE GENOMIC DNA]</scope>
    <source>
        <strain evidence="1 2">KCTC 12285</strain>
    </source>
</reference>
<organism evidence="1 2">
    <name type="scientific">Aquimarina muelleri</name>
    <dbReference type="NCBI Taxonomy" id="279356"/>
    <lineage>
        <taxon>Bacteria</taxon>
        <taxon>Pseudomonadati</taxon>
        <taxon>Bacteroidota</taxon>
        <taxon>Flavobacteriia</taxon>
        <taxon>Flavobacteriales</taxon>
        <taxon>Flavobacteriaceae</taxon>
        <taxon>Aquimarina</taxon>
    </lineage>
</organism>
<protein>
    <submittedName>
        <fullName evidence="1">Uncharacterized protein</fullName>
    </submittedName>
</protein>
<dbReference type="RefSeq" id="WP_027413476.1">
    <property type="nucleotide sequence ID" value="NZ_BMWS01000032.1"/>
</dbReference>
<accession>A0A918JXG5</accession>
<sequence length="177" mass="20076">MKNRFLILICIVTAFIGCEEIDKLTQFEMEFQEKIVIPSSTGVNLPLDISTPDLETNSESTFAVNKTRKDLIEKINLKKLDLILTSPSDSDLSFLESIDIFISAEGLSETKIAWKENIPDDVGKSLKLDVTDKDLKEYIKKDKFKLRLNTVTNKILTSDHKIDVNTVFFIDAKIFGL</sequence>
<dbReference type="EMBL" id="BMWS01000032">
    <property type="protein sequence ID" value="GGX31503.1"/>
    <property type="molecule type" value="Genomic_DNA"/>
</dbReference>
<dbReference type="PROSITE" id="PS51257">
    <property type="entry name" value="PROKAR_LIPOPROTEIN"/>
    <property type="match status" value="1"/>
</dbReference>
<evidence type="ECO:0000313" key="1">
    <source>
        <dbReference type="EMBL" id="GGX31503.1"/>
    </source>
</evidence>
<keyword evidence="2" id="KW-1185">Reference proteome</keyword>
<evidence type="ECO:0000313" key="2">
    <source>
        <dbReference type="Proteomes" id="UP000601108"/>
    </source>
</evidence>
<name>A0A918JXG5_9FLAO</name>
<dbReference type="AlphaFoldDB" id="A0A918JXG5"/>
<proteinExistence type="predicted"/>
<comment type="caution">
    <text evidence="1">The sequence shown here is derived from an EMBL/GenBank/DDBJ whole genome shotgun (WGS) entry which is preliminary data.</text>
</comment>
<gene>
    <name evidence="1" type="ORF">GCM10007384_35640</name>
</gene>